<accession>A0A0M0K3F6</accession>
<dbReference type="GO" id="GO:0004180">
    <property type="term" value="F:carboxypeptidase activity"/>
    <property type="evidence" value="ECO:0007669"/>
    <property type="project" value="UniProtKB-KW"/>
</dbReference>
<dbReference type="PANTHER" id="PTHR11010">
    <property type="entry name" value="PROTEASE S28 PRO-X CARBOXYPEPTIDASE-RELATED"/>
    <property type="match status" value="1"/>
</dbReference>
<dbReference type="SMR" id="A0A0M0K3F6"/>
<gene>
    <name evidence="7" type="ORF">Ctob_010757</name>
</gene>
<keyword evidence="5" id="KW-0325">Glycoprotein</keyword>
<evidence type="ECO:0000256" key="3">
    <source>
        <dbReference type="ARBA" id="ARBA00022729"/>
    </source>
</evidence>
<dbReference type="Pfam" id="PF05577">
    <property type="entry name" value="Peptidase_S28"/>
    <property type="match status" value="1"/>
</dbReference>
<dbReference type="GO" id="GO:0008239">
    <property type="term" value="F:dipeptidyl-peptidase activity"/>
    <property type="evidence" value="ECO:0007669"/>
    <property type="project" value="TreeGrafter"/>
</dbReference>
<dbReference type="OrthoDB" id="1735038at2759"/>
<dbReference type="Gene3D" id="1.20.120.980">
    <property type="entry name" value="Serine carboxypeptidase S28, SKS domain"/>
    <property type="match status" value="1"/>
</dbReference>
<feature type="signal peptide" evidence="6">
    <location>
        <begin position="1"/>
        <end position="20"/>
    </location>
</feature>
<dbReference type="AlphaFoldDB" id="A0A0M0K3F6"/>
<sequence>MRSSLAAIAVLLPFITARLAQKRRGAFGFDDEALSDAEYFEQKVDHFTPGSTAYFAQAYYTNEEHFKAGGPVFLYIGGEGPLSSKSVTRNFIVDWLPSVGGLLYSLEHRYYGCHNVSSCPYDVHFNGTVNEQMQYLTTEQALADLAAFATAKKKLYKLEGCPWVLIGGSYPGMLAAFGRARYPEVFACAVASSAPVHGILDYQAFEEVVSRGYAMNVEGVRGSPACAKAIDDGHVEVGELLKTAAGRAKLTELFPKQVPRASWLEDPTNQRTFAGCGVASFPAQANHPGCAGGACGVTEICEIMASGKGTPLELLAKVAAAQYGGGADMTGTCEMDWEMPGDVPPARLNYWGWQCCTEYGFYQTCEEGTECFYTRGIVSFTSPDHAPDGYCQSQFGIARADSQQKIIAREARWTSLVGNASKILWVNGDLDPWHARSNLAPPAADQPVIWPVEGASHCAWMAPASEADQQSVQHARAAIYKQLSEWLRRG</sequence>
<keyword evidence="2" id="KW-0645">Protease</keyword>
<dbReference type="Gene3D" id="3.40.50.1820">
    <property type="entry name" value="alpha/beta hydrolase"/>
    <property type="match status" value="1"/>
</dbReference>
<dbReference type="GO" id="GO:0070008">
    <property type="term" value="F:serine-type exopeptidase activity"/>
    <property type="evidence" value="ECO:0007669"/>
    <property type="project" value="InterPro"/>
</dbReference>
<feature type="chain" id="PRO_5005602339" evidence="6">
    <location>
        <begin position="21"/>
        <end position="490"/>
    </location>
</feature>
<evidence type="ECO:0000256" key="6">
    <source>
        <dbReference type="SAM" id="SignalP"/>
    </source>
</evidence>
<evidence type="ECO:0000313" key="8">
    <source>
        <dbReference type="Proteomes" id="UP000037460"/>
    </source>
</evidence>
<evidence type="ECO:0000256" key="1">
    <source>
        <dbReference type="ARBA" id="ARBA00011079"/>
    </source>
</evidence>
<dbReference type="GO" id="GO:0006508">
    <property type="term" value="P:proteolysis"/>
    <property type="evidence" value="ECO:0007669"/>
    <property type="project" value="UniProtKB-KW"/>
</dbReference>
<protein>
    <submittedName>
        <fullName evidence="7">Prolylcarboxypeptidase (Angiotensinase c)</fullName>
    </submittedName>
</protein>
<organism evidence="7 8">
    <name type="scientific">Chrysochromulina tobinii</name>
    <dbReference type="NCBI Taxonomy" id="1460289"/>
    <lineage>
        <taxon>Eukaryota</taxon>
        <taxon>Haptista</taxon>
        <taxon>Haptophyta</taxon>
        <taxon>Prymnesiophyceae</taxon>
        <taxon>Prymnesiales</taxon>
        <taxon>Chrysochromulinaceae</taxon>
        <taxon>Chrysochromulina</taxon>
    </lineage>
</organism>
<dbReference type="EMBL" id="JWZX01001543">
    <property type="protein sequence ID" value="KOO33339.1"/>
    <property type="molecule type" value="Genomic_DNA"/>
</dbReference>
<proteinExistence type="inferred from homology"/>
<evidence type="ECO:0000256" key="5">
    <source>
        <dbReference type="ARBA" id="ARBA00023180"/>
    </source>
</evidence>
<evidence type="ECO:0000256" key="4">
    <source>
        <dbReference type="ARBA" id="ARBA00022801"/>
    </source>
</evidence>
<name>A0A0M0K3F6_9EUKA</name>
<evidence type="ECO:0000313" key="7">
    <source>
        <dbReference type="EMBL" id="KOO33339.1"/>
    </source>
</evidence>
<evidence type="ECO:0000256" key="2">
    <source>
        <dbReference type="ARBA" id="ARBA00022670"/>
    </source>
</evidence>
<comment type="similarity">
    <text evidence="1">Belongs to the peptidase S28 family.</text>
</comment>
<reference evidence="8" key="1">
    <citation type="journal article" date="2015" name="PLoS Genet.">
        <title>Genome Sequence and Transcriptome Analyses of Chrysochromulina tobin: Metabolic Tools for Enhanced Algal Fitness in the Prominent Order Prymnesiales (Haptophyceae).</title>
        <authorList>
            <person name="Hovde B.T."/>
            <person name="Deodato C.R."/>
            <person name="Hunsperger H.M."/>
            <person name="Ryken S.A."/>
            <person name="Yost W."/>
            <person name="Jha R.K."/>
            <person name="Patterson J."/>
            <person name="Monnat R.J. Jr."/>
            <person name="Barlow S.B."/>
            <person name="Starkenburg S.R."/>
            <person name="Cattolico R.A."/>
        </authorList>
    </citation>
    <scope>NUCLEOTIDE SEQUENCE</scope>
    <source>
        <strain evidence="8">CCMP291</strain>
    </source>
</reference>
<dbReference type="InterPro" id="IPR042269">
    <property type="entry name" value="Ser_carbopepase_S28_SKS"/>
</dbReference>
<keyword evidence="7" id="KW-0121">Carboxypeptidase</keyword>
<comment type="caution">
    <text evidence="7">The sequence shown here is derived from an EMBL/GenBank/DDBJ whole genome shotgun (WGS) entry which is preliminary data.</text>
</comment>
<dbReference type="InterPro" id="IPR029058">
    <property type="entry name" value="AB_hydrolase_fold"/>
</dbReference>
<dbReference type="InterPro" id="IPR008758">
    <property type="entry name" value="Peptidase_S28"/>
</dbReference>
<keyword evidence="8" id="KW-1185">Reference proteome</keyword>
<keyword evidence="3 6" id="KW-0732">Signal</keyword>
<dbReference type="SUPFAM" id="SSF53474">
    <property type="entry name" value="alpha/beta-Hydrolases"/>
    <property type="match status" value="1"/>
</dbReference>
<keyword evidence="4" id="KW-0378">Hydrolase</keyword>
<dbReference type="PANTHER" id="PTHR11010:SF11">
    <property type="entry name" value="THYMUS-SPECIFIC SERINE PROTEASE"/>
    <property type="match status" value="1"/>
</dbReference>
<dbReference type="Proteomes" id="UP000037460">
    <property type="component" value="Unassembled WGS sequence"/>
</dbReference>